<dbReference type="InterPro" id="IPR015424">
    <property type="entry name" value="PyrdxlP-dep_Trfase"/>
</dbReference>
<gene>
    <name evidence="5" type="ORF">E6K80_06470</name>
</gene>
<comment type="caution">
    <text evidence="5">The sequence shown here is derived from an EMBL/GenBank/DDBJ whole genome shotgun (WGS) entry which is preliminary data.</text>
</comment>
<dbReference type="Gene3D" id="3.40.640.10">
    <property type="entry name" value="Type I PLP-dependent aspartate aminotransferase-like (Major domain)"/>
    <property type="match status" value="1"/>
</dbReference>
<keyword evidence="3" id="KW-0663">Pyridoxal phosphate</keyword>
<dbReference type="InterPro" id="IPR015421">
    <property type="entry name" value="PyrdxlP-dep_Trfase_major"/>
</dbReference>
<evidence type="ECO:0000313" key="6">
    <source>
        <dbReference type="Proteomes" id="UP000319836"/>
    </source>
</evidence>
<keyword evidence="5" id="KW-0808">Transferase</keyword>
<name>A0A538U5H4_UNCEI</name>
<dbReference type="AlphaFoldDB" id="A0A538U5H4"/>
<dbReference type="GO" id="GO:0030429">
    <property type="term" value="F:kynureninase activity"/>
    <property type="evidence" value="ECO:0007669"/>
    <property type="project" value="InterPro"/>
</dbReference>
<dbReference type="GO" id="GO:0005737">
    <property type="term" value="C:cytoplasm"/>
    <property type="evidence" value="ECO:0007669"/>
    <property type="project" value="InterPro"/>
</dbReference>
<evidence type="ECO:0000313" key="5">
    <source>
        <dbReference type="EMBL" id="TMQ71146.1"/>
    </source>
</evidence>
<dbReference type="InterPro" id="IPR000192">
    <property type="entry name" value="Aminotrans_V_dom"/>
</dbReference>
<dbReference type="EMBL" id="VBPA01000147">
    <property type="protein sequence ID" value="TMQ71146.1"/>
    <property type="molecule type" value="Genomic_DNA"/>
</dbReference>
<keyword evidence="1" id="KW-0662">Pyridine nucleotide biosynthesis</keyword>
<accession>A0A538U5H4</accession>
<dbReference type="InterPro" id="IPR010111">
    <property type="entry name" value="Kynureninase"/>
</dbReference>
<feature type="domain" description="Aminotransferase class V" evidence="4">
    <location>
        <begin position="73"/>
        <end position="339"/>
    </location>
</feature>
<dbReference type="GO" id="GO:0019441">
    <property type="term" value="P:L-tryptophan catabolic process to kynurenine"/>
    <property type="evidence" value="ECO:0007669"/>
    <property type="project" value="TreeGrafter"/>
</dbReference>
<keyword evidence="2" id="KW-0378">Hydrolase</keyword>
<dbReference type="SUPFAM" id="SSF53383">
    <property type="entry name" value="PLP-dependent transferases"/>
    <property type="match status" value="1"/>
</dbReference>
<dbReference type="PANTHER" id="PTHR14084:SF0">
    <property type="entry name" value="KYNURENINASE"/>
    <property type="match status" value="1"/>
</dbReference>
<dbReference type="GO" id="GO:0043420">
    <property type="term" value="P:anthranilate metabolic process"/>
    <property type="evidence" value="ECO:0007669"/>
    <property type="project" value="TreeGrafter"/>
</dbReference>
<dbReference type="PANTHER" id="PTHR14084">
    <property type="entry name" value="KYNURENINASE"/>
    <property type="match status" value="1"/>
</dbReference>
<dbReference type="Pfam" id="PF00266">
    <property type="entry name" value="Aminotran_5"/>
    <property type="match status" value="1"/>
</dbReference>
<dbReference type="GO" id="GO:0008483">
    <property type="term" value="F:transaminase activity"/>
    <property type="evidence" value="ECO:0007669"/>
    <property type="project" value="UniProtKB-KW"/>
</dbReference>
<dbReference type="Proteomes" id="UP000319836">
    <property type="component" value="Unassembled WGS sequence"/>
</dbReference>
<evidence type="ECO:0000256" key="3">
    <source>
        <dbReference type="ARBA" id="ARBA00022898"/>
    </source>
</evidence>
<evidence type="ECO:0000256" key="2">
    <source>
        <dbReference type="ARBA" id="ARBA00022801"/>
    </source>
</evidence>
<evidence type="ECO:0000259" key="4">
    <source>
        <dbReference type="Pfam" id="PF00266"/>
    </source>
</evidence>
<organism evidence="5 6">
    <name type="scientific">Eiseniibacteriota bacterium</name>
    <dbReference type="NCBI Taxonomy" id="2212470"/>
    <lineage>
        <taxon>Bacteria</taxon>
        <taxon>Candidatus Eiseniibacteriota</taxon>
    </lineage>
</organism>
<proteinExistence type="predicted"/>
<sequence length="398" mass="43720">MSRPAPPAREDRLLEWRAEFPTTSATLHFISHSLGAMPRAAEESLRHYAETWTTRSIRAWEEQWFDLPARLGDTIASIVGGEPGTVSIHPNTTLAQAAVLSALEFLSPRNRLVCTAEDFPSMLYLYEGLARRGVEVVRVPPRAGQTIDERDVVAAVDERTALVAISHVLFRTSQVLDIAPIVRRARETGALVMLDAYQAVGAIPVDVRALDVDMLAGGTIKWLCGGPGVGYLYVRPRLAPSLRPALTGWMGHERPFDFDPGPMRWSTGARQFQTGTPSIPAVLAARPGTEIVAAIGAAAIREKSLRLTERLIGRADAFGFPLVSPREPDRRGGTVVLDVPDAAVVCRALLRAEVMLDHRPDVGLRLAPHFYTREDEVDEVMERVRDEVRRAAPRALPS</sequence>
<protein>
    <submittedName>
        <fullName evidence="5">Aminotransferase class V-fold PLP-dependent enzyme</fullName>
    </submittedName>
</protein>
<evidence type="ECO:0000256" key="1">
    <source>
        <dbReference type="ARBA" id="ARBA00022642"/>
    </source>
</evidence>
<reference evidence="5 6" key="1">
    <citation type="journal article" date="2019" name="Nat. Microbiol.">
        <title>Mediterranean grassland soil C-N compound turnover is dependent on rainfall and depth, and is mediated by genomically divergent microorganisms.</title>
        <authorList>
            <person name="Diamond S."/>
            <person name="Andeer P.F."/>
            <person name="Li Z."/>
            <person name="Crits-Christoph A."/>
            <person name="Burstein D."/>
            <person name="Anantharaman K."/>
            <person name="Lane K.R."/>
            <person name="Thomas B.C."/>
            <person name="Pan C."/>
            <person name="Northen T.R."/>
            <person name="Banfield J.F."/>
        </authorList>
    </citation>
    <scope>NUCLEOTIDE SEQUENCE [LARGE SCALE GENOMIC DNA]</scope>
    <source>
        <strain evidence="5">WS_10</strain>
    </source>
</reference>
<keyword evidence="5" id="KW-0032">Aminotransferase</keyword>
<dbReference type="Gene3D" id="3.90.1150.10">
    <property type="entry name" value="Aspartate Aminotransferase, domain 1"/>
    <property type="match status" value="1"/>
</dbReference>
<dbReference type="InterPro" id="IPR015422">
    <property type="entry name" value="PyrdxlP-dep_Trfase_small"/>
</dbReference>
<dbReference type="GO" id="GO:0009435">
    <property type="term" value="P:NAD+ biosynthetic process"/>
    <property type="evidence" value="ECO:0007669"/>
    <property type="project" value="InterPro"/>
</dbReference>
<dbReference type="GO" id="GO:0030170">
    <property type="term" value="F:pyridoxal phosphate binding"/>
    <property type="evidence" value="ECO:0007669"/>
    <property type="project" value="InterPro"/>
</dbReference>